<proteinExistence type="predicted"/>
<comment type="caution">
    <text evidence="2">The sequence shown here is derived from an EMBL/GenBank/DDBJ whole genome shotgun (WGS) entry which is preliminary data.</text>
</comment>
<name>A0ABT8F369_9BACT</name>
<dbReference type="EMBL" id="JAUHJS010000002">
    <property type="protein sequence ID" value="MDN4164666.1"/>
    <property type="molecule type" value="Genomic_DNA"/>
</dbReference>
<feature type="chain" id="PRO_5046234198" description="Porin family protein" evidence="1">
    <location>
        <begin position="21"/>
        <end position="200"/>
    </location>
</feature>
<reference evidence="2" key="1">
    <citation type="submission" date="2023-06" db="EMBL/GenBank/DDBJ databases">
        <title>Cytophagales bacterium Strain LB-30, isolated from soil.</title>
        <authorList>
            <person name="Liu B."/>
        </authorList>
    </citation>
    <scope>NUCLEOTIDE SEQUENCE</scope>
    <source>
        <strain evidence="2">LB-30</strain>
    </source>
</reference>
<organism evidence="2 3">
    <name type="scientific">Shiella aurantiaca</name>
    <dbReference type="NCBI Taxonomy" id="3058365"/>
    <lineage>
        <taxon>Bacteria</taxon>
        <taxon>Pseudomonadati</taxon>
        <taxon>Bacteroidota</taxon>
        <taxon>Cytophagia</taxon>
        <taxon>Cytophagales</taxon>
        <taxon>Shiellaceae</taxon>
        <taxon>Shiella</taxon>
    </lineage>
</organism>
<protein>
    <recommendedName>
        <fullName evidence="4">Porin family protein</fullName>
    </recommendedName>
</protein>
<evidence type="ECO:0000313" key="3">
    <source>
        <dbReference type="Proteomes" id="UP001168552"/>
    </source>
</evidence>
<keyword evidence="1" id="KW-0732">Signal</keyword>
<sequence>MKKILLLVCGLISLPYWASAQFVQGYDKENSTFEREPEYRFLLGAGLAINDYGIGLTGELPIQDQYGVYGNLGVGGWGSKIGLGGIFYFDEVIRGGAIQLGFASASGLRDYELEMEVQGNTTELVTMDLFRANTLNAQYVHSIALGRNAKLCFQIGRAWSVTRNAYRVTSGHTLSPASEALLEFLKPGGWIVGTRLMFSL</sequence>
<evidence type="ECO:0000256" key="1">
    <source>
        <dbReference type="SAM" id="SignalP"/>
    </source>
</evidence>
<evidence type="ECO:0000313" key="2">
    <source>
        <dbReference type="EMBL" id="MDN4164666.1"/>
    </source>
</evidence>
<feature type="signal peptide" evidence="1">
    <location>
        <begin position="1"/>
        <end position="20"/>
    </location>
</feature>
<dbReference type="Proteomes" id="UP001168552">
    <property type="component" value="Unassembled WGS sequence"/>
</dbReference>
<accession>A0ABT8F369</accession>
<gene>
    <name evidence="2" type="ORF">QWY31_04085</name>
</gene>
<dbReference type="RefSeq" id="WP_320003192.1">
    <property type="nucleotide sequence ID" value="NZ_JAUHJS010000002.1"/>
</dbReference>
<keyword evidence="3" id="KW-1185">Reference proteome</keyword>
<evidence type="ECO:0008006" key="4">
    <source>
        <dbReference type="Google" id="ProtNLM"/>
    </source>
</evidence>